<keyword evidence="1" id="KW-0597">Phosphoprotein</keyword>
<sequence>MEGSAYDLRLGAPHELDLTDLDHSMNRLNLSVSSSDPHHDHAPPQPQPPPPTSISDDVINHVDQFLRDAIHNPRERLSVLRIEEDIEKFIDDPSQQQLEFHRLPTSYLRLAAHRVAQHYSLPSMVLVDNTSPDGSGSRIIIHKTSECKMPLVRLADIPVKLSSEDNPAAVMKVAIKQRPNKQIQILGNANSNSVKSSNSKSMEERKDEYNRARERIFSSSSNGAIVGGKPECDLRKQDKTTVASLGVSRVEGKAASVAEINYCRGLVESSTNCSRSRSRTEKEQVGRYSQHNRVAIFRDREVDRKDPDYNRSYDRYMQRFDPGFGFNGGFYAMQPMYTSVVNYNTEFPQLGSTHGPQLSSEHHSQPLLQHIPGPWAPPSIPGVRYGHPDTIMPPFNPSHFPGHSTMHLHSSQYSRQQPVPFIHHDPVHQPFAQYHQLPPDACFGLTRPR</sequence>
<gene>
    <name evidence="5" type="ORF">DS421_19g663960</name>
</gene>
<dbReference type="InterPro" id="IPR001374">
    <property type="entry name" value="R3H_dom"/>
</dbReference>
<organism evidence="5 6">
    <name type="scientific">Arachis hypogaea</name>
    <name type="common">Peanut</name>
    <dbReference type="NCBI Taxonomy" id="3818"/>
    <lineage>
        <taxon>Eukaryota</taxon>
        <taxon>Viridiplantae</taxon>
        <taxon>Streptophyta</taxon>
        <taxon>Embryophyta</taxon>
        <taxon>Tracheophyta</taxon>
        <taxon>Spermatophyta</taxon>
        <taxon>Magnoliopsida</taxon>
        <taxon>eudicotyledons</taxon>
        <taxon>Gunneridae</taxon>
        <taxon>Pentapetalae</taxon>
        <taxon>rosids</taxon>
        <taxon>fabids</taxon>
        <taxon>Fabales</taxon>
        <taxon>Fabaceae</taxon>
        <taxon>Papilionoideae</taxon>
        <taxon>50 kb inversion clade</taxon>
        <taxon>dalbergioids sensu lato</taxon>
        <taxon>Dalbergieae</taxon>
        <taxon>Pterocarpus clade</taxon>
        <taxon>Arachis</taxon>
    </lineage>
</organism>
<evidence type="ECO:0000256" key="1">
    <source>
        <dbReference type="ARBA" id="ARBA00022553"/>
    </source>
</evidence>
<accession>A0A6B9VC44</accession>
<dbReference type="Proteomes" id="UP000464620">
    <property type="component" value="Chromosome B09"/>
</dbReference>
<evidence type="ECO:0000313" key="6">
    <source>
        <dbReference type="Proteomes" id="UP000464620"/>
    </source>
</evidence>
<dbReference type="Pfam" id="PF12752">
    <property type="entry name" value="SUZ"/>
    <property type="match status" value="1"/>
</dbReference>
<dbReference type="PROSITE" id="PS51673">
    <property type="entry name" value="SUZ"/>
    <property type="match status" value="1"/>
</dbReference>
<dbReference type="GO" id="GO:0003676">
    <property type="term" value="F:nucleic acid binding"/>
    <property type="evidence" value="ECO:0007669"/>
    <property type="project" value="UniProtKB-UniRule"/>
</dbReference>
<feature type="region of interest" description="Disordered" evidence="2">
    <location>
        <begin position="29"/>
        <end position="56"/>
    </location>
</feature>
<dbReference type="PANTHER" id="PTHR15672:SF8">
    <property type="entry name" value="PROTEIN ENCORE"/>
    <property type="match status" value="1"/>
</dbReference>
<feature type="compositionally biased region" description="Pro residues" evidence="2">
    <location>
        <begin position="43"/>
        <end position="52"/>
    </location>
</feature>
<dbReference type="Gene3D" id="3.30.1370.50">
    <property type="entry name" value="R3H-like domain"/>
    <property type="match status" value="1"/>
</dbReference>
<feature type="domain" description="R3H" evidence="3">
    <location>
        <begin position="76"/>
        <end position="145"/>
    </location>
</feature>
<dbReference type="EMBL" id="CP031001">
    <property type="protein sequence ID" value="QHN78737.1"/>
    <property type="molecule type" value="Genomic_DNA"/>
</dbReference>
<evidence type="ECO:0000259" key="4">
    <source>
        <dbReference type="PROSITE" id="PS51673"/>
    </source>
</evidence>
<dbReference type="InterPro" id="IPR036867">
    <property type="entry name" value="R3H_dom_sf"/>
</dbReference>
<dbReference type="SUPFAM" id="SSF82708">
    <property type="entry name" value="R3H domain"/>
    <property type="match status" value="1"/>
</dbReference>
<dbReference type="PROSITE" id="PS51061">
    <property type="entry name" value="R3H"/>
    <property type="match status" value="1"/>
</dbReference>
<dbReference type="CDD" id="cd02642">
    <property type="entry name" value="R3H_encore_like"/>
    <property type="match status" value="1"/>
</dbReference>
<protein>
    <submittedName>
        <fullName evidence="5">R3H domain-containing protein</fullName>
    </submittedName>
</protein>
<evidence type="ECO:0000256" key="2">
    <source>
        <dbReference type="SAM" id="MobiDB-lite"/>
    </source>
</evidence>
<dbReference type="SMART" id="SM00393">
    <property type="entry name" value="R3H"/>
    <property type="match status" value="1"/>
</dbReference>
<feature type="domain" description="SUZ" evidence="4">
    <location>
        <begin position="148"/>
        <end position="221"/>
    </location>
</feature>
<name>A0A6B9VC44_ARAHY</name>
<dbReference type="InterPro" id="IPR024771">
    <property type="entry name" value="SUZ"/>
</dbReference>
<reference evidence="5 6" key="1">
    <citation type="submission" date="2020-01" db="EMBL/GenBank/DDBJ databases">
        <title>Genome sequence of Arachis hypogaea, cultivar Shitouqi.</title>
        <authorList>
            <person name="Zhuang W."/>
            <person name="Chen H."/>
            <person name="Varshney R."/>
            <person name="Wang D."/>
            <person name="Ming R."/>
        </authorList>
    </citation>
    <scope>NUCLEOTIDE SEQUENCE [LARGE SCALE GENOMIC DNA]</scope>
    <source>
        <tissue evidence="5">Young leaf</tissue>
    </source>
</reference>
<dbReference type="InterPro" id="IPR051937">
    <property type="entry name" value="R3H_domain_containing"/>
</dbReference>
<dbReference type="AlphaFoldDB" id="A0A6B9VC44"/>
<evidence type="ECO:0000313" key="5">
    <source>
        <dbReference type="EMBL" id="QHN78737.1"/>
    </source>
</evidence>
<dbReference type="PANTHER" id="PTHR15672">
    <property type="entry name" value="CAMP-REGULATED PHOSPHOPROTEIN 21 RELATED R3H DOMAIN CONTAINING PROTEIN"/>
    <property type="match status" value="1"/>
</dbReference>
<evidence type="ECO:0000259" key="3">
    <source>
        <dbReference type="PROSITE" id="PS51061"/>
    </source>
</evidence>
<dbReference type="Pfam" id="PF01424">
    <property type="entry name" value="R3H"/>
    <property type="match status" value="1"/>
</dbReference>
<proteinExistence type="predicted"/>